<dbReference type="AlphaFoldDB" id="A0A0G1FBF6"/>
<protein>
    <recommendedName>
        <fullName evidence="4">Secreted protein</fullName>
    </recommendedName>
</protein>
<feature type="chain" id="PRO_5002536986" description="Secreted protein" evidence="1">
    <location>
        <begin position="33"/>
        <end position="101"/>
    </location>
</feature>
<evidence type="ECO:0008006" key="4">
    <source>
        <dbReference type="Google" id="ProtNLM"/>
    </source>
</evidence>
<comment type="caution">
    <text evidence="2">The sequence shown here is derived from an EMBL/GenBank/DDBJ whole genome shotgun (WGS) entry which is preliminary data.</text>
</comment>
<sequence length="101" mass="10974">MSKKIKLSVGSVLILSAVALSGFFTFATLASAASDVTCNSATLSGWVDPQGVPTGCHLQQRHTKRLGRSPRGPDHRLDAVGYFFQSFWGNFFFHSPSSLRI</sequence>
<proteinExistence type="predicted"/>
<accession>A0A0G1FBF6</accession>
<keyword evidence="1" id="KW-0732">Signal</keyword>
<evidence type="ECO:0000313" key="3">
    <source>
        <dbReference type="Proteomes" id="UP000034751"/>
    </source>
</evidence>
<gene>
    <name evidence="2" type="ORF">UW02_C0006G0002</name>
</gene>
<reference evidence="2 3" key="1">
    <citation type="journal article" date="2015" name="Nature">
        <title>rRNA introns, odd ribosomes, and small enigmatic genomes across a large radiation of phyla.</title>
        <authorList>
            <person name="Brown C.T."/>
            <person name="Hug L.A."/>
            <person name="Thomas B.C."/>
            <person name="Sharon I."/>
            <person name="Castelle C.J."/>
            <person name="Singh A."/>
            <person name="Wilkins M.J."/>
            <person name="Williams K.H."/>
            <person name="Banfield J.F."/>
        </authorList>
    </citation>
    <scope>NUCLEOTIDE SEQUENCE [LARGE SCALE GENOMIC DNA]</scope>
</reference>
<evidence type="ECO:0000313" key="2">
    <source>
        <dbReference type="EMBL" id="KKT19696.1"/>
    </source>
</evidence>
<organism evidence="2 3">
    <name type="scientific">Candidatus Nomurabacteria bacterium GW2011_GWB1_43_7</name>
    <dbReference type="NCBI Taxonomy" id="1618747"/>
    <lineage>
        <taxon>Bacteria</taxon>
        <taxon>Candidatus Nomuraibacteriota</taxon>
    </lineage>
</organism>
<dbReference type="Proteomes" id="UP000034751">
    <property type="component" value="Unassembled WGS sequence"/>
</dbReference>
<feature type="signal peptide" evidence="1">
    <location>
        <begin position="1"/>
        <end position="32"/>
    </location>
</feature>
<name>A0A0G1FBF6_9BACT</name>
<dbReference type="EMBL" id="LCGS01000006">
    <property type="protein sequence ID" value="KKT19696.1"/>
    <property type="molecule type" value="Genomic_DNA"/>
</dbReference>
<evidence type="ECO:0000256" key="1">
    <source>
        <dbReference type="SAM" id="SignalP"/>
    </source>
</evidence>